<evidence type="ECO:0000313" key="4">
    <source>
        <dbReference type="EMBL" id="PTM60962.1"/>
    </source>
</evidence>
<dbReference type="GO" id="GO:0016780">
    <property type="term" value="F:phosphotransferase activity, for other substituted phosphate groups"/>
    <property type="evidence" value="ECO:0007669"/>
    <property type="project" value="InterPro"/>
</dbReference>
<evidence type="ECO:0000256" key="2">
    <source>
        <dbReference type="RuleBase" id="RU003750"/>
    </source>
</evidence>
<dbReference type="EMBL" id="PZZL01000002">
    <property type="protein sequence ID" value="PTM60962.1"/>
    <property type="molecule type" value="Genomic_DNA"/>
</dbReference>
<comment type="caution">
    <text evidence="4">The sequence shown here is derived from an EMBL/GenBank/DDBJ whole genome shotgun (WGS) entry which is preliminary data.</text>
</comment>
<evidence type="ECO:0000256" key="1">
    <source>
        <dbReference type="ARBA" id="ARBA00022679"/>
    </source>
</evidence>
<dbReference type="GO" id="GO:0016020">
    <property type="term" value="C:membrane"/>
    <property type="evidence" value="ECO:0007669"/>
    <property type="project" value="InterPro"/>
</dbReference>
<dbReference type="Pfam" id="PF01066">
    <property type="entry name" value="CDP-OH_P_transf"/>
    <property type="match status" value="1"/>
</dbReference>
<dbReference type="OrthoDB" id="9790577at2"/>
<dbReference type="InterPro" id="IPR000462">
    <property type="entry name" value="CDP-OH_P_trans"/>
</dbReference>
<evidence type="ECO:0000256" key="3">
    <source>
        <dbReference type="SAM" id="Phobius"/>
    </source>
</evidence>
<sequence length="232" mass="24126">MSESWVSRVLASLEKGASLQDVARSAAFAGALGRVAAVLARTGVTPNTLTLLSLTPALASAVCAAYGALAWSAVFLLLSGLFDMLDGPLARSTGTVSRYGALLDSTVDRVTDALPLLGLTVFFSTSGWMAVVPAFTLLAAYTVSYVRARCEGLKVQLPPLWMRRGDRMVLIAIALLLGPLSPGFTLFGVGLVGVLSILAAADALRVARNVIDARQPEVRGLPDAPTGRDGLA</sequence>
<feature type="transmembrane region" description="Helical" evidence="3">
    <location>
        <begin position="57"/>
        <end position="82"/>
    </location>
</feature>
<protein>
    <submittedName>
        <fullName evidence="4">CDP-diacylglycerol--glycerol-3-phosphate 3-phosphatidyltransferase</fullName>
    </submittedName>
</protein>
<gene>
    <name evidence="4" type="ORF">C8P69_102347</name>
</gene>
<keyword evidence="5" id="KW-1185">Reference proteome</keyword>
<comment type="similarity">
    <text evidence="2">Belongs to the CDP-alcohol phosphatidyltransferase class-I family.</text>
</comment>
<keyword evidence="3" id="KW-1133">Transmembrane helix</keyword>
<reference evidence="4 5" key="1">
    <citation type="submission" date="2018-04" db="EMBL/GenBank/DDBJ databases">
        <title>Genomic Encyclopedia of Archaeal and Bacterial Type Strains, Phase II (KMG-II): from individual species to whole genera.</title>
        <authorList>
            <person name="Goeker M."/>
        </authorList>
    </citation>
    <scope>NUCLEOTIDE SEQUENCE [LARGE SCALE GENOMIC DNA]</scope>
    <source>
        <strain evidence="4 5">DSM 25521</strain>
    </source>
</reference>
<keyword evidence="1 2" id="KW-0808">Transferase</keyword>
<feature type="transmembrane region" description="Helical" evidence="3">
    <location>
        <begin position="127"/>
        <end position="148"/>
    </location>
</feature>
<dbReference type="GO" id="GO:0008654">
    <property type="term" value="P:phospholipid biosynthetic process"/>
    <property type="evidence" value="ECO:0007669"/>
    <property type="project" value="InterPro"/>
</dbReference>
<dbReference type="InterPro" id="IPR043130">
    <property type="entry name" value="CDP-OH_PTrfase_TM_dom"/>
</dbReference>
<feature type="transmembrane region" description="Helical" evidence="3">
    <location>
        <begin position="169"/>
        <end position="199"/>
    </location>
</feature>
<keyword evidence="3" id="KW-0812">Transmembrane</keyword>
<name>A0A2T4ZGB3_9HYPH</name>
<keyword evidence="3" id="KW-0472">Membrane</keyword>
<accession>A0A2T4ZGB3</accession>
<dbReference type="Gene3D" id="1.20.120.1760">
    <property type="match status" value="1"/>
</dbReference>
<dbReference type="InterPro" id="IPR048254">
    <property type="entry name" value="CDP_ALCOHOL_P_TRANSF_CS"/>
</dbReference>
<dbReference type="AlphaFoldDB" id="A0A2T4ZGB3"/>
<proteinExistence type="inferred from homology"/>
<dbReference type="Proteomes" id="UP000241808">
    <property type="component" value="Unassembled WGS sequence"/>
</dbReference>
<organism evidence="4 5">
    <name type="scientific">Phreatobacter oligotrophus</name>
    <dbReference type="NCBI Taxonomy" id="1122261"/>
    <lineage>
        <taxon>Bacteria</taxon>
        <taxon>Pseudomonadati</taxon>
        <taxon>Pseudomonadota</taxon>
        <taxon>Alphaproteobacteria</taxon>
        <taxon>Hyphomicrobiales</taxon>
        <taxon>Phreatobacteraceae</taxon>
        <taxon>Phreatobacter</taxon>
    </lineage>
</organism>
<dbReference type="RefSeq" id="WP_108174890.1">
    <property type="nucleotide sequence ID" value="NZ_JAIESU010000025.1"/>
</dbReference>
<dbReference type="PROSITE" id="PS00379">
    <property type="entry name" value="CDP_ALCOHOL_P_TRANSF"/>
    <property type="match status" value="1"/>
</dbReference>
<evidence type="ECO:0000313" key="5">
    <source>
        <dbReference type="Proteomes" id="UP000241808"/>
    </source>
</evidence>